<accession>A0A1E5Q368</accession>
<proteinExistence type="predicted"/>
<sequence>MKLLSKYLRNGLFLENGLFRFTQPASLNDADDARPVVLINKYAQEDLITAYETASRGGRYPRDDDELKDFYLAPYPAGRFDEKSFPGLWPTCEPRLRAAPFASIAEFDNAVAERAVELCLEQANKTVLVFSLSLAVASESMWAHYGNNHEGIEIRFHRDHPFFSDRLFEVDYNDEPVRVSSNGGWVRLGGQTVGTEDILKGKPPDLPSELLYRKRKDWKAEKEMRLLRRPEEATKVSEKKDPKGNDVFLFEVPSDAVDSIVLGYNAPEDLVQSVVNKTEGSCRWSKVKVLRRTLTPTRSVDEVVLISL</sequence>
<dbReference type="AlphaFoldDB" id="A0A1E5Q368"/>
<reference evidence="2" key="1">
    <citation type="submission" date="2016-07" db="EMBL/GenBank/DDBJ databases">
        <authorList>
            <person name="Florea S."/>
            <person name="Webb J.S."/>
            <person name="Jaromczyk J."/>
            <person name="Schardl C.L."/>
        </authorList>
    </citation>
    <scope>NUCLEOTIDE SEQUENCE [LARGE SCALE GENOMIC DNA]</scope>
    <source>
        <strain evidence="2">MV-1</strain>
    </source>
</reference>
<organism evidence="1 2">
    <name type="scientific">Magnetovibrio blakemorei</name>
    <dbReference type="NCBI Taxonomy" id="28181"/>
    <lineage>
        <taxon>Bacteria</taxon>
        <taxon>Pseudomonadati</taxon>
        <taxon>Pseudomonadota</taxon>
        <taxon>Alphaproteobacteria</taxon>
        <taxon>Rhodospirillales</taxon>
        <taxon>Magnetovibrionaceae</taxon>
        <taxon>Magnetovibrio</taxon>
    </lineage>
</organism>
<dbReference type="OrthoDB" id="4119964at2"/>
<gene>
    <name evidence="1" type="ORF">BEN30_01215</name>
</gene>
<dbReference type="STRING" id="28181.BEN30_01215"/>
<dbReference type="RefSeq" id="WP_069959402.1">
    <property type="nucleotide sequence ID" value="NZ_MCGG01000078.1"/>
</dbReference>
<protein>
    <recommendedName>
        <fullName evidence="3">DUF2971 domain-containing protein</fullName>
    </recommendedName>
</protein>
<keyword evidence="2" id="KW-1185">Reference proteome</keyword>
<dbReference type="EMBL" id="MCGG01000078">
    <property type="protein sequence ID" value="OEJ64055.1"/>
    <property type="molecule type" value="Genomic_DNA"/>
</dbReference>
<evidence type="ECO:0008006" key="3">
    <source>
        <dbReference type="Google" id="ProtNLM"/>
    </source>
</evidence>
<evidence type="ECO:0000313" key="1">
    <source>
        <dbReference type="EMBL" id="OEJ64055.1"/>
    </source>
</evidence>
<evidence type="ECO:0000313" key="2">
    <source>
        <dbReference type="Proteomes" id="UP000095347"/>
    </source>
</evidence>
<comment type="caution">
    <text evidence="1">The sequence shown here is derived from an EMBL/GenBank/DDBJ whole genome shotgun (WGS) entry which is preliminary data.</text>
</comment>
<dbReference type="Proteomes" id="UP000095347">
    <property type="component" value="Unassembled WGS sequence"/>
</dbReference>
<name>A0A1E5Q368_9PROT</name>